<dbReference type="EMBL" id="CP066690">
    <property type="protein sequence ID" value="QQG45177.1"/>
    <property type="molecule type" value="Genomic_DNA"/>
</dbReference>
<name>A0A7T5RJC1_9BACT</name>
<proteinExistence type="inferred from homology"/>
<evidence type="ECO:0000256" key="1">
    <source>
        <dbReference type="ARBA" id="ARBA00010364"/>
    </source>
</evidence>
<dbReference type="SMART" id="SM01152">
    <property type="entry name" value="DUF167"/>
    <property type="match status" value="1"/>
</dbReference>
<dbReference type="GO" id="GO:0005737">
    <property type="term" value="C:cytoplasm"/>
    <property type="evidence" value="ECO:0007669"/>
    <property type="project" value="TreeGrafter"/>
</dbReference>
<protein>
    <submittedName>
        <fullName evidence="2">DUF167 domain-containing protein</fullName>
    </submittedName>
</protein>
<gene>
    <name evidence="2" type="ORF">HYW89_04230</name>
</gene>
<dbReference type="Gene3D" id="3.30.1200.10">
    <property type="entry name" value="YggU-like"/>
    <property type="match status" value="1"/>
</dbReference>
<dbReference type="SUPFAM" id="SSF69786">
    <property type="entry name" value="YggU-like"/>
    <property type="match status" value="1"/>
</dbReference>
<evidence type="ECO:0000313" key="3">
    <source>
        <dbReference type="Proteomes" id="UP000595618"/>
    </source>
</evidence>
<comment type="similarity">
    <text evidence="1">Belongs to the UPF0235 family.</text>
</comment>
<dbReference type="PANTHER" id="PTHR13420:SF7">
    <property type="entry name" value="UPF0235 PROTEIN C15ORF40"/>
    <property type="match status" value="1"/>
</dbReference>
<accession>A0A7T5RJC1</accession>
<dbReference type="Pfam" id="PF02594">
    <property type="entry name" value="DUF167"/>
    <property type="match status" value="1"/>
</dbReference>
<dbReference type="Proteomes" id="UP000595618">
    <property type="component" value="Chromosome"/>
</dbReference>
<reference evidence="2 3" key="1">
    <citation type="submission" date="2020-07" db="EMBL/GenBank/DDBJ databases">
        <title>Huge and variable diversity of episymbiotic CPR bacteria and DPANN archaea in groundwater ecosystems.</title>
        <authorList>
            <person name="He C.Y."/>
            <person name="Keren R."/>
            <person name="Whittaker M."/>
            <person name="Farag I.F."/>
            <person name="Doudna J."/>
            <person name="Cate J.H.D."/>
            <person name="Banfield J.F."/>
        </authorList>
    </citation>
    <scope>NUCLEOTIDE SEQUENCE [LARGE SCALE GENOMIC DNA]</scope>
    <source>
        <strain evidence="2">NC_groundwater_541_Ag_S-0.1um_46_50</strain>
    </source>
</reference>
<evidence type="ECO:0000313" key="2">
    <source>
        <dbReference type="EMBL" id="QQG45177.1"/>
    </source>
</evidence>
<dbReference type="InterPro" id="IPR036591">
    <property type="entry name" value="YggU-like_sf"/>
</dbReference>
<dbReference type="InterPro" id="IPR003746">
    <property type="entry name" value="DUF167"/>
</dbReference>
<dbReference type="PANTHER" id="PTHR13420">
    <property type="entry name" value="UPF0235 PROTEIN C15ORF40"/>
    <property type="match status" value="1"/>
</dbReference>
<organism evidence="2 3">
    <name type="scientific">Candidatus Sungiibacteriota bacterium</name>
    <dbReference type="NCBI Taxonomy" id="2750080"/>
    <lineage>
        <taxon>Bacteria</taxon>
        <taxon>Candidatus Sungiibacteriota</taxon>
    </lineage>
</organism>
<sequence>MKFFVKVKTGAKRERVEKIDAVHFVVSVKERAKEGEANRAVEKALSKHFDVPKTNVNIVKGRSSRNKIIEV</sequence>
<dbReference type="AlphaFoldDB" id="A0A7T5RJC1"/>
<dbReference type="NCBIfam" id="TIGR00251">
    <property type="entry name" value="DUF167 family protein"/>
    <property type="match status" value="1"/>
</dbReference>